<gene>
    <name evidence="1" type="ORF">GCM10022235_00690</name>
</gene>
<protein>
    <submittedName>
        <fullName evidence="1">Uncharacterized protein</fullName>
    </submittedName>
</protein>
<proteinExistence type="predicted"/>
<keyword evidence="2" id="KW-1185">Reference proteome</keyword>
<comment type="caution">
    <text evidence="1">The sequence shown here is derived from an EMBL/GenBank/DDBJ whole genome shotgun (WGS) entry which is preliminary data.</text>
</comment>
<evidence type="ECO:0000313" key="2">
    <source>
        <dbReference type="Proteomes" id="UP001501222"/>
    </source>
</evidence>
<organism evidence="1 2">
    <name type="scientific">Kribbella ginsengisoli</name>
    <dbReference type="NCBI Taxonomy" id="363865"/>
    <lineage>
        <taxon>Bacteria</taxon>
        <taxon>Bacillati</taxon>
        <taxon>Actinomycetota</taxon>
        <taxon>Actinomycetes</taxon>
        <taxon>Propionibacteriales</taxon>
        <taxon>Kribbellaceae</taxon>
        <taxon>Kribbella</taxon>
    </lineage>
</organism>
<name>A0ABP6VL91_9ACTN</name>
<dbReference type="Proteomes" id="UP001501222">
    <property type="component" value="Unassembled WGS sequence"/>
</dbReference>
<evidence type="ECO:0000313" key="1">
    <source>
        <dbReference type="EMBL" id="GAA3537105.1"/>
    </source>
</evidence>
<dbReference type="EMBL" id="BAABAA010000001">
    <property type="protein sequence ID" value="GAA3537105.1"/>
    <property type="molecule type" value="Genomic_DNA"/>
</dbReference>
<reference evidence="2" key="1">
    <citation type="journal article" date="2019" name="Int. J. Syst. Evol. Microbiol.">
        <title>The Global Catalogue of Microorganisms (GCM) 10K type strain sequencing project: providing services to taxonomists for standard genome sequencing and annotation.</title>
        <authorList>
            <consortium name="The Broad Institute Genomics Platform"/>
            <consortium name="The Broad Institute Genome Sequencing Center for Infectious Disease"/>
            <person name="Wu L."/>
            <person name="Ma J."/>
        </authorList>
    </citation>
    <scope>NUCLEOTIDE SEQUENCE [LARGE SCALE GENOMIC DNA]</scope>
    <source>
        <strain evidence="2">JCM 16928</strain>
    </source>
</reference>
<sequence>MDCADAFTRVRDGDLMSAEQYNELVKSTTGFRGAYPLVVPVKVGDYFELSKQGVLVHLGNVFNWPGWKDAIPVDKDKIKGSETYYAGCEREKAVEGGAGVKTPVGLGAEATVSLSFSRAGGFALSYEAAWRHKVREVPEVQRQIVALAKKEQWQEEWVLVTEVIEAKAATLVVSAAKSSKFSLHANAALPWALEKVGISDPKLGWTASSWQGSGFSSLCKPGTPLYHCVKVKKTLFGRFKSQTLGLEDFDEVFTDDPYG</sequence>
<accession>A0ABP6VL91</accession>